<keyword evidence="3" id="KW-0547">Nucleotide-binding</keyword>
<name>A0ABS1CEZ2_9GAMM</name>
<dbReference type="CDD" id="cd03225">
    <property type="entry name" value="ABC_cobalt_CbiO_domain1"/>
    <property type="match status" value="1"/>
</dbReference>
<comment type="similarity">
    <text evidence="1">Belongs to the ABC transporter superfamily.</text>
</comment>
<evidence type="ECO:0000259" key="5">
    <source>
        <dbReference type="PROSITE" id="PS50893"/>
    </source>
</evidence>
<keyword evidence="4 6" id="KW-0067">ATP-binding</keyword>
<proteinExistence type="inferred from homology"/>
<dbReference type="InterPro" id="IPR027417">
    <property type="entry name" value="P-loop_NTPase"/>
</dbReference>
<dbReference type="EMBL" id="NRRV01000011">
    <property type="protein sequence ID" value="MBK1630387.1"/>
    <property type="molecule type" value="Genomic_DNA"/>
</dbReference>
<sequence length="258" mass="27640">MSAPLLELRGLHFGFADRAVLRGADFALHPGERVALTGRNGAGKTSLLHLLVGLRRPSAGQVLAFGEPRRVEADFVPVRARVGLLFQDSDDQLFCPTVLEDVAFGPLNLGRSREQARADAEATLAALGLTGFGERVTHRLSAGEKRLVALATVLAMRPQVLLLDEPTNGLDEAIEAHLLAHLEGLDLAMVIVSHDRRLLVRLATRAVALHEGKLAPATLHSHEHTHRHAHLHLHGPGVDGEAAHTGAAPLHADHHAGE</sequence>
<feature type="domain" description="ABC transporter" evidence="5">
    <location>
        <begin position="6"/>
        <end position="236"/>
    </location>
</feature>
<gene>
    <name evidence="6" type="ORF">CKO31_06425</name>
</gene>
<accession>A0ABS1CEZ2</accession>
<dbReference type="GO" id="GO:0005524">
    <property type="term" value="F:ATP binding"/>
    <property type="evidence" value="ECO:0007669"/>
    <property type="project" value="UniProtKB-KW"/>
</dbReference>
<dbReference type="SUPFAM" id="SSF52540">
    <property type="entry name" value="P-loop containing nucleoside triphosphate hydrolases"/>
    <property type="match status" value="1"/>
</dbReference>
<dbReference type="RefSeq" id="WP_200235183.1">
    <property type="nucleotide sequence ID" value="NZ_NRRV01000011.1"/>
</dbReference>
<dbReference type="SMART" id="SM00382">
    <property type="entry name" value="AAA"/>
    <property type="match status" value="1"/>
</dbReference>
<comment type="caution">
    <text evidence="6">The sequence shown here is derived from an EMBL/GenBank/DDBJ whole genome shotgun (WGS) entry which is preliminary data.</text>
</comment>
<reference evidence="6 7" key="1">
    <citation type="journal article" date="2020" name="Microorganisms">
        <title>Osmotic Adaptation and Compatible Solute Biosynthesis of Phototrophic Bacteria as Revealed from Genome Analyses.</title>
        <authorList>
            <person name="Imhoff J.F."/>
            <person name="Rahn T."/>
            <person name="Kunzel S."/>
            <person name="Keller A."/>
            <person name="Neulinger S.C."/>
        </authorList>
    </citation>
    <scope>NUCLEOTIDE SEQUENCE [LARGE SCALE GENOMIC DNA]</scope>
    <source>
        <strain evidence="6 7">DSM 6210</strain>
    </source>
</reference>
<dbReference type="PANTHER" id="PTHR43553">
    <property type="entry name" value="HEAVY METAL TRANSPORTER"/>
    <property type="match status" value="1"/>
</dbReference>
<organism evidence="6 7">
    <name type="scientific">Thiohalocapsa halophila</name>
    <dbReference type="NCBI Taxonomy" id="69359"/>
    <lineage>
        <taxon>Bacteria</taxon>
        <taxon>Pseudomonadati</taxon>
        <taxon>Pseudomonadota</taxon>
        <taxon>Gammaproteobacteria</taxon>
        <taxon>Chromatiales</taxon>
        <taxon>Chromatiaceae</taxon>
        <taxon>Thiohalocapsa</taxon>
    </lineage>
</organism>
<dbReference type="InterPro" id="IPR003439">
    <property type="entry name" value="ABC_transporter-like_ATP-bd"/>
</dbReference>
<keyword evidence="2" id="KW-0813">Transport</keyword>
<dbReference type="InterPro" id="IPR015856">
    <property type="entry name" value="ABC_transpr_CbiO/EcfA_su"/>
</dbReference>
<evidence type="ECO:0000313" key="7">
    <source>
        <dbReference type="Proteomes" id="UP000748752"/>
    </source>
</evidence>
<dbReference type="PANTHER" id="PTHR43553:SF24">
    <property type="entry name" value="ENERGY-COUPLING FACTOR TRANSPORTER ATP-BINDING PROTEIN ECFA1"/>
    <property type="match status" value="1"/>
</dbReference>
<dbReference type="PROSITE" id="PS00211">
    <property type="entry name" value="ABC_TRANSPORTER_1"/>
    <property type="match status" value="1"/>
</dbReference>
<dbReference type="InterPro" id="IPR017871">
    <property type="entry name" value="ABC_transporter-like_CS"/>
</dbReference>
<dbReference type="InterPro" id="IPR003593">
    <property type="entry name" value="AAA+_ATPase"/>
</dbReference>
<dbReference type="PROSITE" id="PS50893">
    <property type="entry name" value="ABC_TRANSPORTER_2"/>
    <property type="match status" value="1"/>
</dbReference>
<evidence type="ECO:0000256" key="1">
    <source>
        <dbReference type="ARBA" id="ARBA00005417"/>
    </source>
</evidence>
<evidence type="ECO:0000256" key="2">
    <source>
        <dbReference type="ARBA" id="ARBA00022448"/>
    </source>
</evidence>
<dbReference type="InterPro" id="IPR050095">
    <property type="entry name" value="ECF_ABC_transporter_ATP-bd"/>
</dbReference>
<dbReference type="Proteomes" id="UP000748752">
    <property type="component" value="Unassembled WGS sequence"/>
</dbReference>
<keyword evidence="7" id="KW-1185">Reference proteome</keyword>
<evidence type="ECO:0000256" key="4">
    <source>
        <dbReference type="ARBA" id="ARBA00022840"/>
    </source>
</evidence>
<protein>
    <submittedName>
        <fullName evidence="6">Cobalt ABC transporter ATP-binding protein</fullName>
    </submittedName>
</protein>
<evidence type="ECO:0000256" key="3">
    <source>
        <dbReference type="ARBA" id="ARBA00022741"/>
    </source>
</evidence>
<dbReference type="Pfam" id="PF00005">
    <property type="entry name" value="ABC_tran"/>
    <property type="match status" value="1"/>
</dbReference>
<dbReference type="Gene3D" id="3.40.50.300">
    <property type="entry name" value="P-loop containing nucleotide triphosphate hydrolases"/>
    <property type="match status" value="1"/>
</dbReference>
<evidence type="ECO:0000313" key="6">
    <source>
        <dbReference type="EMBL" id="MBK1630387.1"/>
    </source>
</evidence>